<evidence type="ECO:0000256" key="1">
    <source>
        <dbReference type="SAM" id="MobiDB-lite"/>
    </source>
</evidence>
<evidence type="ECO:0000313" key="2">
    <source>
        <dbReference type="EMBL" id="CAI9542772.1"/>
    </source>
</evidence>
<proteinExistence type="predicted"/>
<keyword evidence="3" id="KW-1185">Reference proteome</keyword>
<feature type="compositionally biased region" description="Basic and acidic residues" evidence="1">
    <location>
        <begin position="25"/>
        <end position="35"/>
    </location>
</feature>
<organism evidence="2 3">
    <name type="scientific">Staurois parvus</name>
    <dbReference type="NCBI Taxonomy" id="386267"/>
    <lineage>
        <taxon>Eukaryota</taxon>
        <taxon>Metazoa</taxon>
        <taxon>Chordata</taxon>
        <taxon>Craniata</taxon>
        <taxon>Vertebrata</taxon>
        <taxon>Euteleostomi</taxon>
        <taxon>Amphibia</taxon>
        <taxon>Batrachia</taxon>
        <taxon>Anura</taxon>
        <taxon>Neobatrachia</taxon>
        <taxon>Ranoidea</taxon>
        <taxon>Ranidae</taxon>
        <taxon>Staurois</taxon>
    </lineage>
</organism>
<sequence>MRYDSAIHTNEKDKEVPGPSRTRPLHIDLIIRSDSEPDAESLESNGSHATQITAEQNAGMRAESEKKHTLSDHTYHEQMVALGTSTPLLQQSQVTIVIGSDTETEDELPTFNGSQLVCIKREGNTTNDDTSVTDTPSRVVQETPPSPASECTSSFSTDFSRTPEISRSVSLSGFPKRNRKRKRKRNNPQLETALSTMPPEERDAYSQLYDEVGGSLAMSEDFSTYDCDVSPLFYFY</sequence>
<evidence type="ECO:0000313" key="3">
    <source>
        <dbReference type="Proteomes" id="UP001162483"/>
    </source>
</evidence>
<comment type="caution">
    <text evidence="2">The sequence shown here is derived from an EMBL/GenBank/DDBJ whole genome shotgun (WGS) entry which is preliminary data.</text>
</comment>
<feature type="compositionally biased region" description="Low complexity" evidence="1">
    <location>
        <begin position="124"/>
        <end position="135"/>
    </location>
</feature>
<feature type="compositionally biased region" description="Polar residues" evidence="1">
    <location>
        <begin position="42"/>
        <end position="56"/>
    </location>
</feature>
<feature type="region of interest" description="Disordered" evidence="1">
    <location>
        <begin position="124"/>
        <end position="188"/>
    </location>
</feature>
<protein>
    <submittedName>
        <fullName evidence="2">Uncharacterized protein</fullName>
    </submittedName>
</protein>
<feature type="compositionally biased region" description="Polar residues" evidence="1">
    <location>
        <begin position="149"/>
        <end position="171"/>
    </location>
</feature>
<feature type="compositionally biased region" description="Basic and acidic residues" evidence="1">
    <location>
        <begin position="62"/>
        <end position="73"/>
    </location>
</feature>
<reference evidence="2" key="1">
    <citation type="submission" date="2023-05" db="EMBL/GenBank/DDBJ databases">
        <authorList>
            <person name="Stuckert A."/>
        </authorList>
    </citation>
    <scope>NUCLEOTIDE SEQUENCE</scope>
</reference>
<feature type="compositionally biased region" description="Basic and acidic residues" evidence="1">
    <location>
        <begin position="1"/>
        <end position="16"/>
    </location>
</feature>
<accession>A0ABN9B5A4</accession>
<feature type="region of interest" description="Disordered" evidence="1">
    <location>
        <begin position="1"/>
        <end position="73"/>
    </location>
</feature>
<name>A0ABN9B5A4_9NEOB</name>
<feature type="compositionally biased region" description="Basic residues" evidence="1">
    <location>
        <begin position="176"/>
        <end position="186"/>
    </location>
</feature>
<gene>
    <name evidence="2" type="ORF">SPARVUS_LOCUS2150292</name>
</gene>
<dbReference type="EMBL" id="CATNWA010002402">
    <property type="protein sequence ID" value="CAI9542772.1"/>
    <property type="molecule type" value="Genomic_DNA"/>
</dbReference>
<dbReference type="Proteomes" id="UP001162483">
    <property type="component" value="Unassembled WGS sequence"/>
</dbReference>